<dbReference type="SUPFAM" id="SSF56655">
    <property type="entry name" value="Carbohydrate phosphatase"/>
    <property type="match status" value="1"/>
</dbReference>
<dbReference type="FunFam" id="3.30.540.10:FF:000003">
    <property type="entry name" value="Inositol-1-monophosphatase"/>
    <property type="match status" value="1"/>
</dbReference>
<comment type="cofactor">
    <cofactor evidence="2 9 10">
        <name>Mg(2+)</name>
        <dbReference type="ChEBI" id="CHEBI:18420"/>
    </cofactor>
</comment>
<evidence type="ECO:0000256" key="2">
    <source>
        <dbReference type="ARBA" id="ARBA00001946"/>
    </source>
</evidence>
<dbReference type="InterPro" id="IPR000760">
    <property type="entry name" value="Inositol_monophosphatase-like"/>
</dbReference>
<comment type="function">
    <text evidence="8">Catalyzes the dephosphorylation of histidinol-phosphate to histidinol, the direct precursor of histidine.</text>
</comment>
<evidence type="ECO:0000256" key="8">
    <source>
        <dbReference type="ARBA" id="ARBA00053547"/>
    </source>
</evidence>
<name>A0A2P8CH25_9ACTN</name>
<evidence type="ECO:0000256" key="10">
    <source>
        <dbReference type="RuleBase" id="RU364068"/>
    </source>
</evidence>
<organism evidence="11 12">
    <name type="scientific">Murinocardiopsis flavida</name>
    <dbReference type="NCBI Taxonomy" id="645275"/>
    <lineage>
        <taxon>Bacteria</taxon>
        <taxon>Bacillati</taxon>
        <taxon>Actinomycetota</taxon>
        <taxon>Actinomycetes</taxon>
        <taxon>Streptosporangiales</taxon>
        <taxon>Nocardiopsidaceae</taxon>
        <taxon>Murinocardiopsis</taxon>
    </lineage>
</organism>
<dbReference type="AlphaFoldDB" id="A0A2P8CH25"/>
<dbReference type="PANTHER" id="PTHR20854:SF4">
    <property type="entry name" value="INOSITOL-1-MONOPHOSPHATASE-RELATED"/>
    <property type="match status" value="1"/>
</dbReference>
<dbReference type="GO" id="GO:0046872">
    <property type="term" value="F:metal ion binding"/>
    <property type="evidence" value="ECO:0007669"/>
    <property type="project" value="UniProtKB-KW"/>
</dbReference>
<dbReference type="RefSeq" id="WP_106586938.1">
    <property type="nucleotide sequence ID" value="NZ_PYGA01000039.1"/>
</dbReference>
<dbReference type="PANTHER" id="PTHR20854">
    <property type="entry name" value="INOSITOL MONOPHOSPHATASE"/>
    <property type="match status" value="1"/>
</dbReference>
<comment type="similarity">
    <text evidence="10">Belongs to the inositol monophosphatase superfamily.</text>
</comment>
<comment type="catalytic activity">
    <reaction evidence="7">
        <text>L-histidinol phosphate + H2O = L-histidinol + phosphate</text>
        <dbReference type="Rhea" id="RHEA:14465"/>
        <dbReference type="ChEBI" id="CHEBI:15377"/>
        <dbReference type="ChEBI" id="CHEBI:43474"/>
        <dbReference type="ChEBI" id="CHEBI:57699"/>
        <dbReference type="ChEBI" id="CHEBI:57980"/>
        <dbReference type="EC" id="3.1.3.15"/>
    </reaction>
</comment>
<dbReference type="Gene3D" id="3.40.190.80">
    <property type="match status" value="1"/>
</dbReference>
<evidence type="ECO:0000313" key="11">
    <source>
        <dbReference type="EMBL" id="PSK84209.1"/>
    </source>
</evidence>
<dbReference type="InterPro" id="IPR033942">
    <property type="entry name" value="IMPase"/>
</dbReference>
<dbReference type="GO" id="GO:0004401">
    <property type="term" value="F:histidinol-phosphatase activity"/>
    <property type="evidence" value="ECO:0007669"/>
    <property type="project" value="UniProtKB-EC"/>
</dbReference>
<feature type="binding site" evidence="9">
    <location>
        <position position="100"/>
    </location>
    <ligand>
        <name>Mg(2+)</name>
        <dbReference type="ChEBI" id="CHEBI:18420"/>
        <label>1</label>
        <note>catalytic</note>
    </ligand>
</feature>
<dbReference type="CDD" id="cd01639">
    <property type="entry name" value="IMPase"/>
    <property type="match status" value="1"/>
</dbReference>
<dbReference type="EMBL" id="PYGA01000039">
    <property type="protein sequence ID" value="PSK84209.1"/>
    <property type="molecule type" value="Genomic_DNA"/>
</dbReference>
<sequence length="279" mass="28784">MPGIENRGRPDGAAAHAEPKELLELALAAALEAGRLAADGQAGIRVLDTKSSPTDVVTAMDRAAEEQIRRRLLGARPGDAWLGEEGGEEAGTSGVRWIVDPIDGTVNYLYGRREWAVSIAAEVDGEIVAGVVAAPALGETFTATRGGGASVNGEPLRAPGAVALDMALVGTGFGYEARRRAHQAAVLATVLPRVRDIRRVGAAALDLCDLARGRINGYYERGTNAWDWGAAALVAAEAGVRVGGLRGAGPGSDLVIAAVPGLFEELHDLLEPLGADTDG</sequence>
<feature type="binding site" evidence="9">
    <location>
        <position position="227"/>
    </location>
    <ligand>
        <name>Mg(2+)</name>
        <dbReference type="ChEBI" id="CHEBI:18420"/>
        <label>1</label>
        <note>catalytic</note>
    </ligand>
</feature>
<keyword evidence="12" id="KW-1185">Reference proteome</keyword>
<keyword evidence="4 9" id="KW-0479">Metal-binding</keyword>
<keyword evidence="6 9" id="KW-0460">Magnesium</keyword>
<accession>A0A2P8CH25</accession>
<reference evidence="11 12" key="1">
    <citation type="submission" date="2018-03" db="EMBL/GenBank/DDBJ databases">
        <title>Genomic Encyclopedia of Archaeal and Bacterial Type Strains, Phase II (KMG-II): from individual species to whole genera.</title>
        <authorList>
            <person name="Goeker M."/>
        </authorList>
    </citation>
    <scope>NUCLEOTIDE SEQUENCE [LARGE SCALE GENOMIC DNA]</scope>
    <source>
        <strain evidence="11 12">DSM 45312</strain>
    </source>
</reference>
<evidence type="ECO:0000256" key="5">
    <source>
        <dbReference type="ARBA" id="ARBA00022801"/>
    </source>
</evidence>
<gene>
    <name evidence="11" type="ORF">CLV63_13928</name>
</gene>
<evidence type="ECO:0000256" key="4">
    <source>
        <dbReference type="ARBA" id="ARBA00022723"/>
    </source>
</evidence>
<comment type="caution">
    <text evidence="11">The sequence shown here is derived from an EMBL/GenBank/DDBJ whole genome shotgun (WGS) entry which is preliminary data.</text>
</comment>
<dbReference type="PROSITE" id="PS00629">
    <property type="entry name" value="IMP_1"/>
    <property type="match status" value="1"/>
</dbReference>
<keyword evidence="5 10" id="KW-0378">Hydrolase</keyword>
<feature type="binding site" evidence="9">
    <location>
        <position position="102"/>
    </location>
    <ligand>
        <name>Mg(2+)</name>
        <dbReference type="ChEBI" id="CHEBI:18420"/>
        <label>1</label>
        <note>catalytic</note>
    </ligand>
</feature>
<feature type="binding site" evidence="9">
    <location>
        <position position="84"/>
    </location>
    <ligand>
        <name>Mg(2+)</name>
        <dbReference type="ChEBI" id="CHEBI:18420"/>
        <label>1</label>
        <note>catalytic</note>
    </ligand>
</feature>
<dbReference type="PRINTS" id="PR00377">
    <property type="entry name" value="IMPHPHTASES"/>
</dbReference>
<dbReference type="Proteomes" id="UP000240542">
    <property type="component" value="Unassembled WGS sequence"/>
</dbReference>
<dbReference type="OrthoDB" id="9772456at2"/>
<evidence type="ECO:0000256" key="9">
    <source>
        <dbReference type="PIRSR" id="PIRSR600760-2"/>
    </source>
</evidence>
<feature type="binding site" evidence="9">
    <location>
        <position position="103"/>
    </location>
    <ligand>
        <name>Mg(2+)</name>
        <dbReference type="ChEBI" id="CHEBI:18420"/>
        <label>1</label>
        <note>catalytic</note>
    </ligand>
</feature>
<comment type="pathway">
    <text evidence="3">Amino-acid biosynthesis; L-histidine biosynthesis; L-histidine from 5-phospho-alpha-D-ribose 1-diphosphate: step 8/9.</text>
</comment>
<dbReference type="GO" id="GO:0006020">
    <property type="term" value="P:inositol metabolic process"/>
    <property type="evidence" value="ECO:0007669"/>
    <property type="project" value="TreeGrafter"/>
</dbReference>
<evidence type="ECO:0000256" key="1">
    <source>
        <dbReference type="ARBA" id="ARBA00001033"/>
    </source>
</evidence>
<dbReference type="GO" id="GO:0008934">
    <property type="term" value="F:inositol monophosphate 1-phosphatase activity"/>
    <property type="evidence" value="ECO:0007669"/>
    <property type="project" value="InterPro"/>
</dbReference>
<proteinExistence type="inferred from homology"/>
<comment type="catalytic activity">
    <reaction evidence="1 10">
        <text>a myo-inositol phosphate + H2O = myo-inositol + phosphate</text>
        <dbReference type="Rhea" id="RHEA:24056"/>
        <dbReference type="ChEBI" id="CHEBI:15377"/>
        <dbReference type="ChEBI" id="CHEBI:17268"/>
        <dbReference type="ChEBI" id="CHEBI:43474"/>
        <dbReference type="ChEBI" id="CHEBI:84139"/>
        <dbReference type="EC" id="3.1.3.25"/>
    </reaction>
</comment>
<dbReference type="EC" id="3.1.3.25" evidence="10"/>
<evidence type="ECO:0000256" key="7">
    <source>
        <dbReference type="ARBA" id="ARBA00049158"/>
    </source>
</evidence>
<dbReference type="GO" id="GO:0007165">
    <property type="term" value="P:signal transduction"/>
    <property type="evidence" value="ECO:0007669"/>
    <property type="project" value="TreeGrafter"/>
</dbReference>
<evidence type="ECO:0000256" key="3">
    <source>
        <dbReference type="ARBA" id="ARBA00004970"/>
    </source>
</evidence>
<evidence type="ECO:0000313" key="12">
    <source>
        <dbReference type="Proteomes" id="UP000240542"/>
    </source>
</evidence>
<protein>
    <recommendedName>
        <fullName evidence="10">Inositol-1-monophosphatase</fullName>
        <ecNumber evidence="10">3.1.3.25</ecNumber>
    </recommendedName>
</protein>
<dbReference type="Gene3D" id="3.30.540.10">
    <property type="entry name" value="Fructose-1,6-Bisphosphatase, subunit A, domain 1"/>
    <property type="match status" value="1"/>
</dbReference>
<dbReference type="InterPro" id="IPR020583">
    <property type="entry name" value="Inositol_monoP_metal-BS"/>
</dbReference>
<dbReference type="Pfam" id="PF00459">
    <property type="entry name" value="Inositol_P"/>
    <property type="match status" value="1"/>
</dbReference>
<evidence type="ECO:0000256" key="6">
    <source>
        <dbReference type="ARBA" id="ARBA00022842"/>
    </source>
</evidence>